<gene>
    <name evidence="3" type="ORF">SAMN05216564_101377</name>
</gene>
<dbReference type="GO" id="GO:0016020">
    <property type="term" value="C:membrane"/>
    <property type="evidence" value="ECO:0007669"/>
    <property type="project" value="InterPro"/>
</dbReference>
<reference evidence="4" key="1">
    <citation type="submission" date="2016-10" db="EMBL/GenBank/DDBJ databases">
        <authorList>
            <person name="Varghese N."/>
            <person name="Submissions S."/>
        </authorList>
    </citation>
    <scope>NUCLEOTIDE SEQUENCE [LARGE SCALE GENOMIC DNA]</scope>
    <source>
        <strain evidence="4">DC30,IBRC 10041,KCTC 4046</strain>
    </source>
</reference>
<evidence type="ECO:0000313" key="3">
    <source>
        <dbReference type="EMBL" id="SDX76371.1"/>
    </source>
</evidence>
<dbReference type="Proteomes" id="UP000199079">
    <property type="component" value="Unassembled WGS sequence"/>
</dbReference>
<feature type="compositionally biased region" description="Gly residues" evidence="1">
    <location>
        <begin position="182"/>
        <end position="201"/>
    </location>
</feature>
<dbReference type="NCBIfam" id="NF008528">
    <property type="entry name" value="PRK11463.1-2"/>
    <property type="match status" value="1"/>
</dbReference>
<keyword evidence="2" id="KW-1133">Transmembrane helix</keyword>
<dbReference type="GeneID" id="43839560"/>
<accession>A0A1H3ECE6</accession>
<feature type="region of interest" description="Disordered" evidence="1">
    <location>
        <begin position="166"/>
        <end position="238"/>
    </location>
</feature>
<organism evidence="3 4">
    <name type="scientific">Halopenitus persicus</name>
    <dbReference type="NCBI Taxonomy" id="1048396"/>
    <lineage>
        <taxon>Archaea</taxon>
        <taxon>Methanobacteriati</taxon>
        <taxon>Methanobacteriota</taxon>
        <taxon>Stenosarchaea group</taxon>
        <taxon>Halobacteria</taxon>
        <taxon>Halobacteriales</taxon>
        <taxon>Haloferacaceae</taxon>
        <taxon>Halopenitus</taxon>
    </lineage>
</organism>
<proteinExistence type="predicted"/>
<dbReference type="AlphaFoldDB" id="A0A1H3ECE6"/>
<sequence>MRLRYLIALLLLIPLADALFLVVVADHLGWQLTVALVVLTALLGMLLVRAEGRHTLARLQRKAARGEPPTDELLDGALLITAGAFLLTPGLVTDAIGFLLAFPPTRIPIRAVTKRFVLVPYLERRTDGFLSGNVYIGGFPDGDEFDGAGGGAFGGGFGGADGGGGFGGAGGGATQPNDDDGPGGGGASGGTGRRSGSGSGVDSGTDRGADDVVDVDYTVEDADDADAGNDETRSTDER</sequence>
<dbReference type="Pfam" id="PF04186">
    <property type="entry name" value="FxsA"/>
    <property type="match status" value="1"/>
</dbReference>
<feature type="compositionally biased region" description="Acidic residues" evidence="1">
    <location>
        <begin position="211"/>
        <end position="229"/>
    </location>
</feature>
<dbReference type="OrthoDB" id="136483at2157"/>
<evidence type="ECO:0000256" key="1">
    <source>
        <dbReference type="SAM" id="MobiDB-lite"/>
    </source>
</evidence>
<evidence type="ECO:0000256" key="2">
    <source>
        <dbReference type="SAM" id="Phobius"/>
    </source>
</evidence>
<feature type="transmembrane region" description="Helical" evidence="2">
    <location>
        <begin position="28"/>
        <end position="48"/>
    </location>
</feature>
<dbReference type="RefSeq" id="WP_049817653.1">
    <property type="nucleotide sequence ID" value="NZ_FNPC01000001.1"/>
</dbReference>
<dbReference type="PANTHER" id="PTHR35335">
    <property type="entry name" value="UPF0716 PROTEIN FXSA"/>
    <property type="match status" value="1"/>
</dbReference>
<keyword evidence="4" id="KW-1185">Reference proteome</keyword>
<dbReference type="PANTHER" id="PTHR35335:SF1">
    <property type="entry name" value="UPF0716 PROTEIN FXSA"/>
    <property type="match status" value="1"/>
</dbReference>
<evidence type="ECO:0000313" key="4">
    <source>
        <dbReference type="Proteomes" id="UP000199079"/>
    </source>
</evidence>
<keyword evidence="2" id="KW-0812">Transmembrane</keyword>
<dbReference type="InterPro" id="IPR007313">
    <property type="entry name" value="FxsA"/>
</dbReference>
<keyword evidence="2" id="KW-0472">Membrane</keyword>
<dbReference type="EMBL" id="FNPC01000001">
    <property type="protein sequence ID" value="SDX76371.1"/>
    <property type="molecule type" value="Genomic_DNA"/>
</dbReference>
<name>A0A1H3ECE6_9EURY</name>
<protein>
    <submittedName>
        <fullName evidence="3">UPF0716 protein FxsA</fullName>
    </submittedName>
</protein>